<reference evidence="1 2" key="1">
    <citation type="journal article" date="2019" name="Nat. Med.">
        <title>A library of human gut bacterial isolates paired with longitudinal multiomics data enables mechanistic microbiome research.</title>
        <authorList>
            <person name="Poyet M."/>
            <person name="Groussin M."/>
            <person name="Gibbons S.M."/>
            <person name="Avila-Pacheco J."/>
            <person name="Jiang X."/>
            <person name="Kearney S.M."/>
            <person name="Perrotta A.R."/>
            <person name="Berdy B."/>
            <person name="Zhao S."/>
            <person name="Lieberman T.D."/>
            <person name="Swanson P.K."/>
            <person name="Smith M."/>
            <person name="Roesemann S."/>
            <person name="Alexander J.E."/>
            <person name="Rich S.A."/>
            <person name="Livny J."/>
            <person name="Vlamakis H."/>
            <person name="Clish C."/>
            <person name="Bullock K."/>
            <person name="Deik A."/>
            <person name="Scott J."/>
            <person name="Pierce K.A."/>
            <person name="Xavier R.J."/>
            <person name="Alm E.J."/>
        </authorList>
    </citation>
    <scope>NUCLEOTIDE SEQUENCE [LARGE SCALE GENOMIC DNA]</scope>
    <source>
        <strain evidence="1 2">BIOML-A1</strain>
    </source>
</reference>
<dbReference type="EMBL" id="WKRD01000001">
    <property type="protein sequence ID" value="MSC56027.1"/>
    <property type="molecule type" value="Genomic_DNA"/>
</dbReference>
<organism evidence="1 2">
    <name type="scientific">Lachnospira eligens</name>
    <dbReference type="NCBI Taxonomy" id="39485"/>
    <lineage>
        <taxon>Bacteria</taxon>
        <taxon>Bacillati</taxon>
        <taxon>Bacillota</taxon>
        <taxon>Clostridia</taxon>
        <taxon>Lachnospirales</taxon>
        <taxon>Lachnospiraceae</taxon>
        <taxon>Lachnospira</taxon>
    </lineage>
</organism>
<gene>
    <name evidence="1" type="ORF">GKE48_00955</name>
</gene>
<proteinExistence type="predicted"/>
<dbReference type="RefSeq" id="WP_154300284.1">
    <property type="nucleotide sequence ID" value="NZ_DAWDXY010000020.1"/>
</dbReference>
<evidence type="ECO:0000313" key="1">
    <source>
        <dbReference type="EMBL" id="MSC56027.1"/>
    </source>
</evidence>
<evidence type="ECO:0000313" key="2">
    <source>
        <dbReference type="Proteomes" id="UP000481964"/>
    </source>
</evidence>
<comment type="caution">
    <text evidence="1">The sequence shown here is derived from an EMBL/GenBank/DDBJ whole genome shotgun (WGS) entry which is preliminary data.</text>
</comment>
<dbReference type="AlphaFoldDB" id="A0A7C9KTP4"/>
<accession>A0A7C9KTP4</accession>
<protein>
    <submittedName>
        <fullName evidence="1">Uncharacterized protein</fullName>
    </submittedName>
</protein>
<sequence length="197" mass="22563">MTRNEFKTENSGENQGVIVGQNSGNINVSIQKVVKIPSLIATVVKTLGEMCVQDDFSDNIGNLQEYRPDEKIEYNCVVKYKEIIKEFSAYYSICENHLNAYDDSNISGKARILKCVHLWYLQAKGEIIAENIQTGKSYIEIVRKNSDRIIDMVKIKIRDAVMGAKEFDTMYVEDIELGIECFTCFCFMECKILERPI</sequence>
<name>A0A7C9KTP4_9FIRM</name>
<dbReference type="Proteomes" id="UP000481964">
    <property type="component" value="Unassembled WGS sequence"/>
</dbReference>